<accession>A0ABQ5K9P8</accession>
<dbReference type="PRINTS" id="PR00477">
    <property type="entry name" value="PHGLYCKINASE"/>
</dbReference>
<proteinExistence type="inferred from homology"/>
<dbReference type="EC" id="2.7.2.3" evidence="4 10"/>
<keyword evidence="5 10" id="KW-0808">Transferase</keyword>
<organism evidence="12 13">
    <name type="scientific">Aduncisulcus paluster</name>
    <dbReference type="NCBI Taxonomy" id="2918883"/>
    <lineage>
        <taxon>Eukaryota</taxon>
        <taxon>Metamonada</taxon>
        <taxon>Carpediemonas-like organisms</taxon>
        <taxon>Aduncisulcus</taxon>
    </lineage>
</organism>
<dbReference type="GO" id="GO:0016301">
    <property type="term" value="F:kinase activity"/>
    <property type="evidence" value="ECO:0007669"/>
    <property type="project" value="UniProtKB-KW"/>
</dbReference>
<evidence type="ECO:0000313" key="12">
    <source>
        <dbReference type="EMBL" id="GKT29230.1"/>
    </source>
</evidence>
<name>A0ABQ5K9P8_9EUKA</name>
<keyword evidence="6" id="KW-0547">Nucleotide-binding</keyword>
<dbReference type="Pfam" id="PF00162">
    <property type="entry name" value="PGK"/>
    <property type="match status" value="1"/>
</dbReference>
<evidence type="ECO:0000256" key="8">
    <source>
        <dbReference type="ARBA" id="ARBA00022840"/>
    </source>
</evidence>
<evidence type="ECO:0000256" key="6">
    <source>
        <dbReference type="ARBA" id="ARBA00022741"/>
    </source>
</evidence>
<dbReference type="Gene3D" id="3.40.50.1260">
    <property type="entry name" value="Phosphoglycerate kinase, N-terminal domain"/>
    <property type="match status" value="1"/>
</dbReference>
<comment type="cofactor">
    <cofactor evidence="2">
        <name>Mg(2+)</name>
        <dbReference type="ChEBI" id="CHEBI:18420"/>
    </cofactor>
</comment>
<dbReference type="InterPro" id="IPR001576">
    <property type="entry name" value="Phosphoglycerate_kinase"/>
</dbReference>
<keyword evidence="9" id="KW-0460">Magnesium</keyword>
<dbReference type="PANTHER" id="PTHR11406:SF23">
    <property type="entry name" value="PHOSPHOGLYCERATE KINASE 1, CHLOROPLASTIC-RELATED"/>
    <property type="match status" value="1"/>
</dbReference>
<evidence type="ECO:0000256" key="5">
    <source>
        <dbReference type="ARBA" id="ARBA00022679"/>
    </source>
</evidence>
<evidence type="ECO:0000256" key="3">
    <source>
        <dbReference type="ARBA" id="ARBA00008982"/>
    </source>
</evidence>
<comment type="subunit">
    <text evidence="11">Monomer.</text>
</comment>
<dbReference type="EMBL" id="BQXS01000745">
    <property type="protein sequence ID" value="GKT29230.1"/>
    <property type="molecule type" value="Genomic_DNA"/>
</dbReference>
<evidence type="ECO:0000256" key="1">
    <source>
        <dbReference type="ARBA" id="ARBA00000642"/>
    </source>
</evidence>
<comment type="pathway">
    <text evidence="10">Carbohydrate degradation; glycolysis; pyruvate from D-glyceraldehyde 3-phosphate: step 2/5.</text>
</comment>
<keyword evidence="7 10" id="KW-0418">Kinase</keyword>
<evidence type="ECO:0000256" key="10">
    <source>
        <dbReference type="RuleBase" id="RU000532"/>
    </source>
</evidence>
<evidence type="ECO:0000256" key="9">
    <source>
        <dbReference type="ARBA" id="ARBA00022842"/>
    </source>
</evidence>
<gene>
    <name evidence="12" type="ORF">ADUPG1_001113</name>
</gene>
<protein>
    <recommendedName>
        <fullName evidence="4 10">Phosphoglycerate kinase</fullName>
        <ecNumber evidence="4 10">2.7.2.3</ecNumber>
    </recommendedName>
</protein>
<reference evidence="12" key="1">
    <citation type="submission" date="2022-03" db="EMBL/GenBank/DDBJ databases">
        <title>Draft genome sequence of Aduncisulcus paluster, a free-living microaerophilic Fornicata.</title>
        <authorList>
            <person name="Yuyama I."/>
            <person name="Kume K."/>
            <person name="Tamura T."/>
            <person name="Inagaki Y."/>
            <person name="Hashimoto T."/>
        </authorList>
    </citation>
    <scope>NUCLEOTIDE SEQUENCE</scope>
    <source>
        <strain evidence="12">NY0171</strain>
    </source>
</reference>
<comment type="catalytic activity">
    <reaction evidence="1 10">
        <text>(2R)-3-phosphoglycerate + ATP = (2R)-3-phospho-glyceroyl phosphate + ADP</text>
        <dbReference type="Rhea" id="RHEA:14801"/>
        <dbReference type="ChEBI" id="CHEBI:30616"/>
        <dbReference type="ChEBI" id="CHEBI:57604"/>
        <dbReference type="ChEBI" id="CHEBI:58272"/>
        <dbReference type="ChEBI" id="CHEBI:456216"/>
        <dbReference type="EC" id="2.7.2.3"/>
    </reaction>
</comment>
<keyword evidence="13" id="KW-1185">Reference proteome</keyword>
<dbReference type="Proteomes" id="UP001057375">
    <property type="component" value="Unassembled WGS sequence"/>
</dbReference>
<dbReference type="InterPro" id="IPR036043">
    <property type="entry name" value="Phosphoglycerate_kinase_sf"/>
</dbReference>
<evidence type="ECO:0000256" key="11">
    <source>
        <dbReference type="RuleBase" id="RU000696"/>
    </source>
</evidence>
<sequence length="90" mass="9024">KSAKTVVWNGPAGVFEMEPFSHGTRGIMKACIEATAKHGTVTVVGGGDSATAAVKYGLSGFSHVSTGGGASLAVLEGHVLPGIARLSDKE</sequence>
<dbReference type="PANTHER" id="PTHR11406">
    <property type="entry name" value="PHOSPHOGLYCERATE KINASE"/>
    <property type="match status" value="1"/>
</dbReference>
<evidence type="ECO:0000256" key="2">
    <source>
        <dbReference type="ARBA" id="ARBA00001946"/>
    </source>
</evidence>
<feature type="non-terminal residue" evidence="12">
    <location>
        <position position="1"/>
    </location>
</feature>
<dbReference type="InterPro" id="IPR015824">
    <property type="entry name" value="Phosphoglycerate_kinase_N"/>
</dbReference>
<comment type="similarity">
    <text evidence="3 10">Belongs to the phosphoglycerate kinase family.</text>
</comment>
<keyword evidence="8" id="KW-0067">ATP-binding</keyword>
<evidence type="ECO:0000313" key="13">
    <source>
        <dbReference type="Proteomes" id="UP001057375"/>
    </source>
</evidence>
<dbReference type="SUPFAM" id="SSF53748">
    <property type="entry name" value="Phosphoglycerate kinase"/>
    <property type="match status" value="1"/>
</dbReference>
<comment type="caution">
    <text evidence="12">The sequence shown here is derived from an EMBL/GenBank/DDBJ whole genome shotgun (WGS) entry which is preliminary data.</text>
</comment>
<evidence type="ECO:0000256" key="7">
    <source>
        <dbReference type="ARBA" id="ARBA00022777"/>
    </source>
</evidence>
<evidence type="ECO:0000256" key="4">
    <source>
        <dbReference type="ARBA" id="ARBA00013061"/>
    </source>
</evidence>